<gene>
    <name evidence="2" type="ORF">SAMN04488694_1734</name>
    <name evidence="1" type="ORF">SAMN05192552_11122</name>
</gene>
<dbReference type="RefSeq" id="WP_092936214.1">
    <property type="nucleotide sequence ID" value="NZ_FMZP01000112.1"/>
</dbReference>
<evidence type="ECO:0000313" key="3">
    <source>
        <dbReference type="Proteomes" id="UP000199320"/>
    </source>
</evidence>
<evidence type="ECO:0000313" key="2">
    <source>
        <dbReference type="EMBL" id="SEU15021.1"/>
    </source>
</evidence>
<dbReference type="EMBL" id="FOIC01000073">
    <property type="protein sequence ID" value="SEU15021.1"/>
    <property type="molecule type" value="Genomic_DNA"/>
</dbReference>
<dbReference type="Proteomes" id="UP000324021">
    <property type="component" value="Unassembled WGS sequence"/>
</dbReference>
<name>A0A1G6ZMR3_9EURY</name>
<keyword evidence="3" id="KW-1185">Reference proteome</keyword>
<reference evidence="3 4" key="2">
    <citation type="submission" date="2016-10" db="EMBL/GenBank/DDBJ databases">
        <authorList>
            <person name="Varghese N."/>
            <person name="Submissions S."/>
        </authorList>
    </citation>
    <scope>NUCLEOTIDE SEQUENCE [LARGE SCALE GENOMIC DNA]</scope>
    <source>
        <strain evidence="1 4">CDM_1</strain>
        <strain evidence="3">CDM_6</strain>
    </source>
</reference>
<proteinExistence type="predicted"/>
<dbReference type="EMBL" id="FMZP01000112">
    <property type="protein sequence ID" value="SDE03958.1"/>
    <property type="molecule type" value="Genomic_DNA"/>
</dbReference>
<sequence length="243" mass="25244">MSDRRSFLKGVGIASIPLLSGTALAASSKSAAEEGVWSFDLENGKLVADQNSASALDTHSSNGNAVQIDRETASDVTAELNELESRGFVEFRKAGKSEPGNVLVTPTDRIGELYPSYDTDSDVGIASSHCGSGGKNDFEAKLISVPPKYNFYIDDQATSELVEIAIYGAGATAALTFLLTITGAGSVPAAVTGLISSLLGTSAALLSNENEGDGVIIRVNYIPPSGTWAEVDSQCHPDGGIPW</sequence>
<dbReference type="InterPro" id="IPR006311">
    <property type="entry name" value="TAT_signal"/>
</dbReference>
<dbReference type="STRING" id="392421.SAMN04488694_1734"/>
<dbReference type="PROSITE" id="PS51318">
    <property type="entry name" value="TAT"/>
    <property type="match status" value="1"/>
</dbReference>
<reference evidence="2" key="1">
    <citation type="submission" date="2016-10" db="EMBL/GenBank/DDBJ databases">
        <authorList>
            <person name="de Groot N.N."/>
        </authorList>
    </citation>
    <scope>NUCLEOTIDE SEQUENCE [LARGE SCALE GENOMIC DNA]</scope>
    <source>
        <strain evidence="2">CDM_6</strain>
    </source>
</reference>
<evidence type="ECO:0000313" key="4">
    <source>
        <dbReference type="Proteomes" id="UP000324021"/>
    </source>
</evidence>
<dbReference type="Proteomes" id="UP000199320">
    <property type="component" value="Unassembled WGS sequence"/>
</dbReference>
<dbReference type="AlphaFoldDB" id="A0A1G6ZMR3"/>
<organism evidence="1 4">
    <name type="scientific">Natrinema hispanicum</name>
    <dbReference type="NCBI Taxonomy" id="392421"/>
    <lineage>
        <taxon>Archaea</taxon>
        <taxon>Methanobacteriati</taxon>
        <taxon>Methanobacteriota</taxon>
        <taxon>Stenosarchaea group</taxon>
        <taxon>Halobacteria</taxon>
        <taxon>Halobacteriales</taxon>
        <taxon>Natrialbaceae</taxon>
        <taxon>Natrinema</taxon>
    </lineage>
</organism>
<protein>
    <submittedName>
        <fullName evidence="1">Uncharacterized protein</fullName>
    </submittedName>
</protein>
<evidence type="ECO:0000313" key="1">
    <source>
        <dbReference type="EMBL" id="SDE03958.1"/>
    </source>
</evidence>
<accession>A0A1G6ZMR3</accession>